<keyword evidence="3" id="KW-1185">Reference proteome</keyword>
<gene>
    <name evidence="2" type="ORF">AYI70_g85</name>
</gene>
<accession>A0A1R1YHX4</accession>
<feature type="region of interest" description="Disordered" evidence="1">
    <location>
        <begin position="26"/>
        <end position="45"/>
    </location>
</feature>
<dbReference type="EMBL" id="LSSN01000010">
    <property type="protein sequence ID" value="OMJ26522.1"/>
    <property type="molecule type" value="Genomic_DNA"/>
</dbReference>
<evidence type="ECO:0000313" key="2">
    <source>
        <dbReference type="EMBL" id="OMJ26522.1"/>
    </source>
</evidence>
<comment type="caution">
    <text evidence="2">The sequence shown here is derived from an EMBL/GenBank/DDBJ whole genome shotgun (WGS) entry which is preliminary data.</text>
</comment>
<evidence type="ECO:0000313" key="3">
    <source>
        <dbReference type="Proteomes" id="UP000187283"/>
    </source>
</evidence>
<name>A0A1R1YHX4_9FUNG</name>
<proteinExistence type="predicted"/>
<dbReference type="AlphaFoldDB" id="A0A1R1YHX4"/>
<organism evidence="2 3">
    <name type="scientific">Smittium culicis</name>
    <dbReference type="NCBI Taxonomy" id="133412"/>
    <lineage>
        <taxon>Eukaryota</taxon>
        <taxon>Fungi</taxon>
        <taxon>Fungi incertae sedis</taxon>
        <taxon>Zoopagomycota</taxon>
        <taxon>Kickxellomycotina</taxon>
        <taxon>Harpellomycetes</taxon>
        <taxon>Harpellales</taxon>
        <taxon>Legeriomycetaceae</taxon>
        <taxon>Smittium</taxon>
    </lineage>
</organism>
<protein>
    <submittedName>
        <fullName evidence="2">Uncharacterized protein</fullName>
    </submittedName>
</protein>
<sequence length="318" mass="37170">MNNGISIQKNFKLWVNEKIENSNYSDVDKQNSIPKNTGKITTESRPTKKIQKLINGTKKVHSSRIGLIQMGRNVVNRKENDQFAEKKIKKVTNNEFQMYGKYRIESNYYKNKKVSEKIHENLIEGLKDKNYRYYKTEIFIKPLIKNLSKISKSNYISEKKFTDHRDIGVLEESKVKKNQKNYKILPKASSNKNNGRSGLIEYFIMPNTESVMYKSVKIDNQREKTNRSKNKANVYYQAKLEKITHSPVDNKNGKSKAYMRNIDTSKRVPEIPKQIVKAISNYEKQNQIGNVHSIESSLENKQKNIIKYKPLDSNRYGL</sequence>
<feature type="compositionally biased region" description="Polar residues" evidence="1">
    <location>
        <begin position="26"/>
        <end position="44"/>
    </location>
</feature>
<reference evidence="2 3" key="1">
    <citation type="submission" date="2017-01" db="EMBL/GenBank/DDBJ databases">
        <authorList>
            <person name="Mah S.A."/>
            <person name="Swanson W.J."/>
            <person name="Moy G.W."/>
            <person name="Vacquier V.D."/>
        </authorList>
    </citation>
    <scope>NUCLEOTIDE SEQUENCE [LARGE SCALE GENOMIC DNA]</scope>
    <source>
        <strain evidence="2 3">GSMNP</strain>
    </source>
</reference>
<evidence type="ECO:0000256" key="1">
    <source>
        <dbReference type="SAM" id="MobiDB-lite"/>
    </source>
</evidence>
<dbReference type="Proteomes" id="UP000187283">
    <property type="component" value="Unassembled WGS sequence"/>
</dbReference>